<dbReference type="InterPro" id="IPR052779">
    <property type="entry name" value="WDR62"/>
</dbReference>
<keyword evidence="3" id="KW-1185">Reference proteome</keyword>
<reference evidence="2" key="1">
    <citation type="submission" date="2018-01" db="EMBL/GenBank/DDBJ databases">
        <authorList>
            <person name="Mao J.F."/>
        </authorList>
    </citation>
    <scope>NUCLEOTIDE SEQUENCE</scope>
    <source>
        <strain evidence="2">Huo1</strain>
        <tissue evidence="2">Leaf</tissue>
    </source>
</reference>
<evidence type="ECO:0000313" key="2">
    <source>
        <dbReference type="EMBL" id="KAG6437109.1"/>
    </source>
</evidence>
<dbReference type="EMBL" id="PNBA02000001">
    <property type="protein sequence ID" value="KAG6437109.1"/>
    <property type="molecule type" value="Genomic_DNA"/>
</dbReference>
<dbReference type="SUPFAM" id="SSF50978">
    <property type="entry name" value="WD40 repeat-like"/>
    <property type="match status" value="1"/>
</dbReference>
<dbReference type="AlphaFoldDB" id="A0A8X8YSW5"/>
<dbReference type="InterPro" id="IPR036322">
    <property type="entry name" value="WD40_repeat_dom_sf"/>
</dbReference>
<comment type="caution">
    <text evidence="2">The sequence shown here is derived from an EMBL/GenBank/DDBJ whole genome shotgun (WGS) entry which is preliminary data.</text>
</comment>
<feature type="compositionally biased region" description="Low complexity" evidence="1">
    <location>
        <begin position="13"/>
        <end position="34"/>
    </location>
</feature>
<dbReference type="PANTHER" id="PTHR45589">
    <property type="entry name" value="WD REPEAT DOMAIN 62, ISOFORM G"/>
    <property type="match status" value="1"/>
</dbReference>
<organism evidence="2">
    <name type="scientific">Salvia splendens</name>
    <name type="common">Scarlet sage</name>
    <dbReference type="NCBI Taxonomy" id="180675"/>
    <lineage>
        <taxon>Eukaryota</taxon>
        <taxon>Viridiplantae</taxon>
        <taxon>Streptophyta</taxon>
        <taxon>Embryophyta</taxon>
        <taxon>Tracheophyta</taxon>
        <taxon>Spermatophyta</taxon>
        <taxon>Magnoliopsida</taxon>
        <taxon>eudicotyledons</taxon>
        <taxon>Gunneridae</taxon>
        <taxon>Pentapetalae</taxon>
        <taxon>asterids</taxon>
        <taxon>lamiids</taxon>
        <taxon>Lamiales</taxon>
        <taxon>Lamiaceae</taxon>
        <taxon>Nepetoideae</taxon>
        <taxon>Mentheae</taxon>
        <taxon>Salviinae</taxon>
        <taxon>Salvia</taxon>
        <taxon>Salvia subgen. Calosphace</taxon>
        <taxon>core Calosphace</taxon>
    </lineage>
</organism>
<feature type="region of interest" description="Disordered" evidence="1">
    <location>
        <begin position="1"/>
        <end position="50"/>
    </location>
</feature>
<dbReference type="SMART" id="SM00320">
    <property type="entry name" value="WD40"/>
    <property type="match status" value="6"/>
</dbReference>
<name>A0A8X8YSW5_SALSN</name>
<proteinExistence type="predicted"/>
<dbReference type="InterPro" id="IPR015943">
    <property type="entry name" value="WD40/YVTN_repeat-like_dom_sf"/>
</dbReference>
<accession>A0A8X8YSW5</accession>
<gene>
    <name evidence="2" type="ORF">SASPL_102019</name>
</gene>
<dbReference type="InterPro" id="IPR001680">
    <property type="entry name" value="WD40_rpt"/>
</dbReference>
<evidence type="ECO:0000313" key="3">
    <source>
        <dbReference type="Proteomes" id="UP000298416"/>
    </source>
</evidence>
<feature type="region of interest" description="Disordered" evidence="1">
    <location>
        <begin position="65"/>
        <end position="110"/>
    </location>
</feature>
<feature type="compositionally biased region" description="Basic residues" evidence="1">
    <location>
        <begin position="74"/>
        <end position="90"/>
    </location>
</feature>
<feature type="compositionally biased region" description="Polar residues" evidence="1">
    <location>
        <begin position="35"/>
        <end position="48"/>
    </location>
</feature>
<dbReference type="Gene3D" id="2.130.10.10">
    <property type="entry name" value="YVTN repeat-like/Quinoprotein amine dehydrogenase"/>
    <property type="match status" value="3"/>
</dbReference>
<dbReference type="PANTHER" id="PTHR45589:SF1">
    <property type="entry name" value="WD REPEAT DOMAIN 62, ISOFORM G"/>
    <property type="match status" value="1"/>
</dbReference>
<reference evidence="2" key="2">
    <citation type="submission" date="2020-08" db="EMBL/GenBank/DDBJ databases">
        <title>Plant Genome Project.</title>
        <authorList>
            <person name="Zhang R.-G."/>
        </authorList>
    </citation>
    <scope>NUCLEOTIDE SEQUENCE</scope>
    <source>
        <strain evidence="2">Huo1</strain>
        <tissue evidence="2">Leaf</tissue>
    </source>
</reference>
<dbReference type="Proteomes" id="UP000298416">
    <property type="component" value="Unassembled WGS sequence"/>
</dbReference>
<dbReference type="Pfam" id="PF00400">
    <property type="entry name" value="WD40"/>
    <property type="match status" value="2"/>
</dbReference>
<evidence type="ECO:0000256" key="1">
    <source>
        <dbReference type="SAM" id="MobiDB-lite"/>
    </source>
</evidence>
<sequence>MKKRTIDGDVLPSLKSRNSSKCSSASSFSRSCLSKTPSSRGNHSTGANRSVRFSPVSVIVVKDGLVKHEQHQKRDQRRAHGARHGSKPPRRGGGEVSAEELSEEKSKSSRLTQGHQPAVLIWNCETLAFKCEFKCHTYSVACIALSADGKYVVSAGLPRDRYICLWDWQNKVLAAKVKSSSVSSPIASIEFSTDSKFIVAAEKNQLKFWRVRWSPVSRMTTRSMSLTFLRKVDLGPKELSFVAVISHRCKSSSANYNQRRRPRCRADSTRPSTAPARLLRPTAVVGGGGGSLLPGFDQEGCGVDEGRGRLKELGLSFDLGNFGEVNKSVELEVEKCYAILASSNLVACACNNGVVKLFASRSLQYAGGLCYVETKRCKESSSIDCETGSGQVEFQTLPAFPDAIACQFSTSEKLGKLLRFFIATRCCVLVSHSGCIWDIKNVPCENLHDPSLYCVAKGCSGGLSFATCSADGIIRLWDLTVQSTSSDSSLFHRGSDSSGRAMCLVLASLNATLLQKMFPLMGFEQCQLVQMDSTWQQDAHSLEVLSSSFNLAGKDDFPSSEALENRLFLTSAGRDGLINLFDVSRLAEVVVRFSVAVLIGLNVYTNNTRNLESTSLSLVLHSLDVSDAGCKASCLHRIATNGIIYDVAVDHPMNVAVTVGYDKKINAFDIRSGKLIRWFQHDGDVGDPIKVCLHSFKMFHPDILILHVDYRLRSMEAEVI</sequence>
<protein>
    <submittedName>
        <fullName evidence="2">Uncharacterized protein</fullName>
    </submittedName>
</protein>